<dbReference type="Proteomes" id="UP000502996">
    <property type="component" value="Chromosome"/>
</dbReference>
<gene>
    <name evidence="2" type="ORF">G5V58_04995</name>
</gene>
<sequence length="68" mass="7595">MVEPVPGRPVAARVSEPRDEVDALESGDDVEHRAVLRVVDGRLEVAPVSRWDFGGEAWTSWGRPRVWS</sequence>
<protein>
    <submittedName>
        <fullName evidence="2">Uncharacterized protein</fullName>
    </submittedName>
</protein>
<evidence type="ECO:0000313" key="3">
    <source>
        <dbReference type="Proteomes" id="UP000502996"/>
    </source>
</evidence>
<evidence type="ECO:0000313" key="2">
    <source>
        <dbReference type="EMBL" id="QIG42206.1"/>
    </source>
</evidence>
<keyword evidence="3" id="KW-1185">Reference proteome</keyword>
<proteinExistence type="predicted"/>
<organism evidence="2 3">
    <name type="scientific">Nocardioides anomalus</name>
    <dbReference type="NCBI Taxonomy" id="2712223"/>
    <lineage>
        <taxon>Bacteria</taxon>
        <taxon>Bacillati</taxon>
        <taxon>Actinomycetota</taxon>
        <taxon>Actinomycetes</taxon>
        <taxon>Propionibacteriales</taxon>
        <taxon>Nocardioidaceae</taxon>
        <taxon>Nocardioides</taxon>
    </lineage>
</organism>
<evidence type="ECO:0000256" key="1">
    <source>
        <dbReference type="SAM" id="MobiDB-lite"/>
    </source>
</evidence>
<reference evidence="2 3" key="1">
    <citation type="submission" date="2020-02" db="EMBL/GenBank/DDBJ databases">
        <title>Full genome sequence of Nocardioides sp. R-3366.</title>
        <authorList>
            <person name="Im W.-T."/>
        </authorList>
    </citation>
    <scope>NUCLEOTIDE SEQUENCE [LARGE SCALE GENOMIC DNA]</scope>
    <source>
        <strain evidence="2 3">R-3366</strain>
    </source>
</reference>
<accession>A0A6G6WAG3</accession>
<feature type="region of interest" description="Disordered" evidence="1">
    <location>
        <begin position="1"/>
        <end position="26"/>
    </location>
</feature>
<name>A0A6G6WAG3_9ACTN</name>
<dbReference type="RefSeq" id="WP_165229288.1">
    <property type="nucleotide sequence ID" value="NZ_CP049257.1"/>
</dbReference>
<dbReference type="AlphaFoldDB" id="A0A6G6WAG3"/>
<dbReference type="EMBL" id="CP049257">
    <property type="protein sequence ID" value="QIG42206.1"/>
    <property type="molecule type" value="Genomic_DNA"/>
</dbReference>
<dbReference type="KEGG" id="nano:G5V58_04995"/>